<dbReference type="SUPFAM" id="SSF49879">
    <property type="entry name" value="SMAD/FHA domain"/>
    <property type="match status" value="1"/>
</dbReference>
<evidence type="ECO:0000313" key="4">
    <source>
        <dbReference type="EMBL" id="TFC99685.1"/>
    </source>
</evidence>
<evidence type="ECO:0000256" key="1">
    <source>
        <dbReference type="ARBA" id="ARBA00022553"/>
    </source>
</evidence>
<protein>
    <submittedName>
        <fullName evidence="4">FHA domain-containing protein</fullName>
    </submittedName>
</protein>
<reference evidence="4 5" key="1">
    <citation type="submission" date="2019-03" db="EMBL/GenBank/DDBJ databases">
        <title>Genomics of glacier-inhabiting Cryobacterium strains.</title>
        <authorList>
            <person name="Liu Q."/>
            <person name="Xin Y.-H."/>
        </authorList>
    </citation>
    <scope>NUCLEOTIDE SEQUENCE [LARGE SCALE GENOMIC DNA]</scope>
    <source>
        <strain evidence="4 5">TMT2-16</strain>
    </source>
</reference>
<accession>A0ABY2J423</accession>
<organism evidence="4 5">
    <name type="scientific">Cryobacterium sandaracinum</name>
    <dbReference type="NCBI Taxonomy" id="1259247"/>
    <lineage>
        <taxon>Bacteria</taxon>
        <taxon>Bacillati</taxon>
        <taxon>Actinomycetota</taxon>
        <taxon>Actinomycetes</taxon>
        <taxon>Micrococcales</taxon>
        <taxon>Microbacteriaceae</taxon>
        <taxon>Cryobacterium</taxon>
    </lineage>
</organism>
<feature type="region of interest" description="Disordered" evidence="2">
    <location>
        <begin position="169"/>
        <end position="191"/>
    </location>
</feature>
<feature type="domain" description="FHA" evidence="3">
    <location>
        <begin position="262"/>
        <end position="323"/>
    </location>
</feature>
<evidence type="ECO:0000259" key="3">
    <source>
        <dbReference type="PROSITE" id="PS50006"/>
    </source>
</evidence>
<dbReference type="InterPro" id="IPR000253">
    <property type="entry name" value="FHA_dom"/>
</dbReference>
<sequence>MGRVGYETGLGTEAAWIFVVGRGFIAALPAGTPSGITLTLAALVTAPHVEAEELVALLPLGGEHAVEHFAVIIQRAPTDEDGIPVSVVLRGEVAVDVYSVGGSRRFSDASIRPWLLADFRAVTGLTVGSTGRPVASSRALDSGRPFGLGSVFANTLFWSLAEHSQSEAAQADAAQADAAQADAALTDDSPADDATIVRSGAAGRAADADTVLARPAGADTLISDVRAPGQPGPAAGARVRAAEARFAFRLPNGEEIPLDLPCRLGRRPRAPRISATAPVRLIEVASPTSAVSGTHVEIRQEGGSVVVTDLGSTNGTVVAPPRGRRQRLHSGQSLAVLPGTTVHLGDGNIIEILPAAGNTPGQ</sequence>
<dbReference type="CDD" id="cd00060">
    <property type="entry name" value="FHA"/>
    <property type="match status" value="1"/>
</dbReference>
<dbReference type="Proteomes" id="UP000297851">
    <property type="component" value="Unassembled WGS sequence"/>
</dbReference>
<keyword evidence="5" id="KW-1185">Reference proteome</keyword>
<gene>
    <name evidence="4" type="ORF">E3T25_14390</name>
</gene>
<dbReference type="Gene3D" id="2.60.200.20">
    <property type="match status" value="1"/>
</dbReference>
<proteinExistence type="predicted"/>
<evidence type="ECO:0000256" key="2">
    <source>
        <dbReference type="SAM" id="MobiDB-lite"/>
    </source>
</evidence>
<dbReference type="PROSITE" id="PS50006">
    <property type="entry name" value="FHA_DOMAIN"/>
    <property type="match status" value="1"/>
</dbReference>
<dbReference type="EMBL" id="SOGO01000039">
    <property type="protein sequence ID" value="TFC99685.1"/>
    <property type="molecule type" value="Genomic_DNA"/>
</dbReference>
<comment type="caution">
    <text evidence="4">The sequence shown here is derived from an EMBL/GenBank/DDBJ whole genome shotgun (WGS) entry which is preliminary data.</text>
</comment>
<feature type="compositionally biased region" description="Low complexity" evidence="2">
    <location>
        <begin position="169"/>
        <end position="184"/>
    </location>
</feature>
<dbReference type="InterPro" id="IPR008984">
    <property type="entry name" value="SMAD_FHA_dom_sf"/>
</dbReference>
<evidence type="ECO:0000313" key="5">
    <source>
        <dbReference type="Proteomes" id="UP000297851"/>
    </source>
</evidence>
<dbReference type="Pfam" id="PF00498">
    <property type="entry name" value="FHA"/>
    <property type="match status" value="1"/>
</dbReference>
<keyword evidence="1" id="KW-0597">Phosphoprotein</keyword>
<name>A0ABY2J423_9MICO</name>
<dbReference type="RefSeq" id="WP_134375051.1">
    <property type="nucleotide sequence ID" value="NZ_SOGO01000039.1"/>
</dbReference>